<keyword evidence="1" id="KW-0479">Metal-binding</keyword>
<keyword evidence="4" id="KW-0862">Zinc</keyword>
<keyword evidence="3" id="KW-0863">Zinc-finger</keyword>
<dbReference type="SUPFAM" id="SSF49493">
    <property type="entry name" value="HSP40/DnaJ peptide-binding domain"/>
    <property type="match status" value="2"/>
</dbReference>
<dbReference type="Proteomes" id="UP000762676">
    <property type="component" value="Unassembled WGS sequence"/>
</dbReference>
<dbReference type="GO" id="GO:0042026">
    <property type="term" value="P:protein refolding"/>
    <property type="evidence" value="ECO:0007669"/>
    <property type="project" value="TreeGrafter"/>
</dbReference>
<dbReference type="Pfam" id="PF01556">
    <property type="entry name" value="DnaJ_C"/>
    <property type="match status" value="1"/>
</dbReference>
<dbReference type="InterPro" id="IPR008971">
    <property type="entry name" value="HSP40/DnaJ_pept-bd"/>
</dbReference>
<name>A0AAV4GXH8_9GAST</name>
<dbReference type="GO" id="GO:0051082">
    <property type="term" value="F:unfolded protein binding"/>
    <property type="evidence" value="ECO:0007669"/>
    <property type="project" value="InterPro"/>
</dbReference>
<sequence>MQTTTTCNFCHGTGEVIKHRPNGSDVEGLIFEEQVVSIKIPAGVEQGMQLRISGKGNEAPGNNGIAADLIVQVEEVEHKYLKREGENLHYDLYISFAEAALGIKKEVDTVSGKASIKLESGIQSGKILRLKGKGLPNINRYGYGDLFVHVNVWTPQQLDSKQKAFFKKMLGDENFVPAPSSSEKSFFQKMKEMFN</sequence>
<dbReference type="CDD" id="cd10747">
    <property type="entry name" value="DnaJ_C"/>
    <property type="match status" value="1"/>
</dbReference>
<accession>A0AAV4GXH8</accession>
<dbReference type="Gene3D" id="2.60.260.20">
    <property type="entry name" value="Urease metallochaperone UreE, N-terminal domain"/>
    <property type="match status" value="2"/>
</dbReference>
<dbReference type="EMBL" id="BMAT01005224">
    <property type="protein sequence ID" value="GFR89355.1"/>
    <property type="molecule type" value="Genomic_DNA"/>
</dbReference>
<protein>
    <submittedName>
        <fullName evidence="6">Chaperone protein DnaJ</fullName>
    </submittedName>
</protein>
<proteinExistence type="predicted"/>
<keyword evidence="2" id="KW-0677">Repeat</keyword>
<evidence type="ECO:0000259" key="5">
    <source>
        <dbReference type="Pfam" id="PF01556"/>
    </source>
</evidence>
<organism evidence="6 7">
    <name type="scientific">Elysia marginata</name>
    <dbReference type="NCBI Taxonomy" id="1093978"/>
    <lineage>
        <taxon>Eukaryota</taxon>
        <taxon>Metazoa</taxon>
        <taxon>Spiralia</taxon>
        <taxon>Lophotrochozoa</taxon>
        <taxon>Mollusca</taxon>
        <taxon>Gastropoda</taxon>
        <taxon>Heterobranchia</taxon>
        <taxon>Euthyneura</taxon>
        <taxon>Panpulmonata</taxon>
        <taxon>Sacoglossa</taxon>
        <taxon>Placobranchoidea</taxon>
        <taxon>Plakobranchidae</taxon>
        <taxon>Elysia</taxon>
    </lineage>
</organism>
<dbReference type="AlphaFoldDB" id="A0AAV4GXH8"/>
<keyword evidence="7" id="KW-1185">Reference proteome</keyword>
<dbReference type="FunFam" id="2.60.260.20:FF:000005">
    <property type="entry name" value="Chaperone protein dnaJ 1, mitochondrial"/>
    <property type="match status" value="1"/>
</dbReference>
<evidence type="ECO:0000313" key="6">
    <source>
        <dbReference type="EMBL" id="GFR89355.1"/>
    </source>
</evidence>
<dbReference type="GO" id="GO:0005737">
    <property type="term" value="C:cytoplasm"/>
    <property type="evidence" value="ECO:0007669"/>
    <property type="project" value="TreeGrafter"/>
</dbReference>
<gene>
    <name evidence="6" type="ORF">ElyMa_002540800</name>
</gene>
<comment type="caution">
    <text evidence="6">The sequence shown here is derived from an EMBL/GenBank/DDBJ whole genome shotgun (WGS) entry which is preliminary data.</text>
</comment>
<feature type="domain" description="Chaperone DnaJ C-terminal" evidence="5">
    <location>
        <begin position="32"/>
        <end position="155"/>
    </location>
</feature>
<evidence type="ECO:0000256" key="1">
    <source>
        <dbReference type="ARBA" id="ARBA00022723"/>
    </source>
</evidence>
<dbReference type="PANTHER" id="PTHR43096:SF48">
    <property type="entry name" value="CHAPERONE PROTEIN DNAJ"/>
    <property type="match status" value="1"/>
</dbReference>
<evidence type="ECO:0000313" key="7">
    <source>
        <dbReference type="Proteomes" id="UP000762676"/>
    </source>
</evidence>
<reference evidence="6 7" key="1">
    <citation type="journal article" date="2021" name="Elife">
        <title>Chloroplast acquisition without the gene transfer in kleptoplastic sea slugs, Plakobranchus ocellatus.</title>
        <authorList>
            <person name="Maeda T."/>
            <person name="Takahashi S."/>
            <person name="Yoshida T."/>
            <person name="Shimamura S."/>
            <person name="Takaki Y."/>
            <person name="Nagai Y."/>
            <person name="Toyoda A."/>
            <person name="Suzuki Y."/>
            <person name="Arimoto A."/>
            <person name="Ishii H."/>
            <person name="Satoh N."/>
            <person name="Nishiyama T."/>
            <person name="Hasebe M."/>
            <person name="Maruyama T."/>
            <person name="Minagawa J."/>
            <person name="Obokata J."/>
            <person name="Shigenobu S."/>
        </authorList>
    </citation>
    <scope>NUCLEOTIDE SEQUENCE [LARGE SCALE GENOMIC DNA]</scope>
</reference>
<evidence type="ECO:0000256" key="2">
    <source>
        <dbReference type="ARBA" id="ARBA00022737"/>
    </source>
</evidence>
<dbReference type="Gene3D" id="2.10.230.10">
    <property type="entry name" value="Heat shock protein DnaJ, cysteine-rich domain"/>
    <property type="match status" value="1"/>
</dbReference>
<dbReference type="InterPro" id="IPR002939">
    <property type="entry name" value="DnaJ_C"/>
</dbReference>
<dbReference type="PANTHER" id="PTHR43096">
    <property type="entry name" value="DNAJ HOMOLOG 1, MITOCHONDRIAL-RELATED"/>
    <property type="match status" value="1"/>
</dbReference>
<evidence type="ECO:0000256" key="3">
    <source>
        <dbReference type="ARBA" id="ARBA00022771"/>
    </source>
</evidence>
<evidence type="ECO:0000256" key="4">
    <source>
        <dbReference type="ARBA" id="ARBA00022833"/>
    </source>
</evidence>
<dbReference type="GO" id="GO:0008270">
    <property type="term" value="F:zinc ion binding"/>
    <property type="evidence" value="ECO:0007669"/>
    <property type="project" value="UniProtKB-KW"/>
</dbReference>